<keyword evidence="1" id="KW-0812">Transmembrane</keyword>
<organism evidence="2 3">
    <name type="scientific">Lactobacillus pasteurii DSM 23907 = CRBIP 24.76</name>
    <dbReference type="NCBI Taxonomy" id="1423790"/>
    <lineage>
        <taxon>Bacteria</taxon>
        <taxon>Bacillati</taxon>
        <taxon>Bacillota</taxon>
        <taxon>Bacilli</taxon>
        <taxon>Lactobacillales</taxon>
        <taxon>Lactobacillaceae</taxon>
        <taxon>Lactobacillus</taxon>
    </lineage>
</organism>
<dbReference type="OrthoDB" id="2323813at2"/>
<dbReference type="eggNOG" id="COG0842">
    <property type="taxonomic scope" value="Bacteria"/>
</dbReference>
<protein>
    <submittedName>
        <fullName evidence="2">Uncharacterized protein</fullName>
    </submittedName>
</protein>
<feature type="transmembrane region" description="Helical" evidence="1">
    <location>
        <begin position="20"/>
        <end position="42"/>
    </location>
</feature>
<accession>I7JX43</accession>
<dbReference type="AlphaFoldDB" id="I7JX43"/>
<dbReference type="Proteomes" id="UP000009311">
    <property type="component" value="Unassembled WGS sequence"/>
</dbReference>
<name>I7JX43_9LACO</name>
<dbReference type="EMBL" id="CAKD01000001">
    <property type="protein sequence ID" value="CCI84350.1"/>
    <property type="molecule type" value="Genomic_DNA"/>
</dbReference>
<keyword evidence="1" id="KW-1133">Transmembrane helix</keyword>
<proteinExistence type="predicted"/>
<feature type="transmembrane region" description="Helical" evidence="1">
    <location>
        <begin position="51"/>
        <end position="74"/>
    </location>
</feature>
<comment type="caution">
    <text evidence="2">The sequence shown here is derived from an EMBL/GenBank/DDBJ whole genome shotgun (WGS) entry which is preliminary data.</text>
</comment>
<evidence type="ECO:0000313" key="3">
    <source>
        <dbReference type="Proteomes" id="UP000009311"/>
    </source>
</evidence>
<evidence type="ECO:0000256" key="1">
    <source>
        <dbReference type="SAM" id="Phobius"/>
    </source>
</evidence>
<sequence>MKPSTYRVVLSSIYNLSGLQIILLHYFALPLISLIMFLLIAFDSHQSYSRILLGTITTSGIATSMGIVNASSVYDQNIGIYDDILSIRPRFSKYWLPKLIIAGVVSAIEVLILAGDFISSQ</sequence>
<feature type="transmembrane region" description="Helical" evidence="1">
    <location>
        <begin position="94"/>
        <end position="118"/>
    </location>
</feature>
<keyword evidence="1" id="KW-0472">Membrane</keyword>
<evidence type="ECO:0000313" key="2">
    <source>
        <dbReference type="EMBL" id="CCI84350.1"/>
    </source>
</evidence>
<dbReference type="RefSeq" id="WP_009558899.1">
    <property type="nucleotide sequence ID" value="NZ_AYZN01000004.1"/>
</dbReference>
<gene>
    <name evidence="2" type="ORF">BN53_09055</name>
</gene>
<dbReference type="STRING" id="1423790.BN53_09055"/>
<reference evidence="2 3" key="1">
    <citation type="submission" date="2012-06" db="EMBL/GenBank/DDBJ databases">
        <title>Draft Genome Sequence of Lactobacillus pasteurii CRBIP 24.76T.</title>
        <authorList>
            <person name="Cousin S."/>
            <person name="Bouchier C."/>
            <person name="Loux V."/>
            <person name="Ma L."/>
            <person name="Creno S."/>
            <person name="Bizet C."/>
            <person name="Clermont D."/>
        </authorList>
    </citation>
    <scope>NUCLEOTIDE SEQUENCE [LARGE SCALE GENOMIC DNA]</scope>
    <source>
        <strain evidence="3">CRBIP 24.76T</strain>
    </source>
</reference>
<keyword evidence="3" id="KW-1185">Reference proteome</keyword>